<dbReference type="InterPro" id="IPR010918">
    <property type="entry name" value="PurM-like_C_dom"/>
</dbReference>
<dbReference type="Pfam" id="PF02769">
    <property type="entry name" value="AIRS_C"/>
    <property type="match status" value="2"/>
</dbReference>
<dbReference type="CDD" id="cd02204">
    <property type="entry name" value="PurL_repeat2"/>
    <property type="match status" value="1"/>
</dbReference>
<keyword evidence="14" id="KW-1185">Reference proteome</keyword>
<feature type="active site" evidence="8">
    <location>
        <position position="58"/>
    </location>
</feature>
<evidence type="ECO:0000256" key="4">
    <source>
        <dbReference type="ARBA" id="ARBA00022741"/>
    </source>
</evidence>
<comment type="function">
    <text evidence="8">Part of the phosphoribosylformylglycinamidine synthase complex involved in the purines biosynthetic pathway. Catalyzes the ATP-dependent conversion of formylglycinamide ribonucleotide (FGAR) and glutamine to yield formylglycinamidine ribonucleotide (FGAM) and glutamate. The FGAM synthase complex is composed of three subunits. PurQ produces an ammonia molecule by converting glutamine to glutamate. PurL transfers the ammonia molecule to FGAR to form FGAM in an ATP-dependent manner. PurS interacts with PurQ and PurL and is thought to assist in the transfer of the ammonia molecule from PurQ to PurL.</text>
</comment>
<dbReference type="RefSeq" id="WP_094548981.1">
    <property type="nucleotide sequence ID" value="NZ_MQWB01000001.1"/>
</dbReference>
<evidence type="ECO:0000313" key="13">
    <source>
        <dbReference type="EMBL" id="OZC03526.1"/>
    </source>
</evidence>
<feature type="binding site" evidence="8">
    <location>
        <position position="562"/>
    </location>
    <ligand>
        <name>ATP</name>
        <dbReference type="ChEBI" id="CHEBI:30616"/>
    </ligand>
</feature>
<feature type="binding site" evidence="8">
    <location>
        <position position="565"/>
    </location>
    <ligand>
        <name>substrate</name>
    </ligand>
</feature>
<evidence type="ECO:0000256" key="8">
    <source>
        <dbReference type="HAMAP-Rule" id="MF_00420"/>
    </source>
</evidence>
<keyword evidence="3 8" id="KW-0479">Metal-binding</keyword>
<dbReference type="EC" id="6.3.5.3" evidence="8"/>
<comment type="caution">
    <text evidence="8">Lacks conserved residue(s) required for the propagation of feature annotation.</text>
</comment>
<dbReference type="InterPro" id="IPR041609">
    <property type="entry name" value="PurL_linker"/>
</dbReference>
<evidence type="ECO:0000256" key="5">
    <source>
        <dbReference type="ARBA" id="ARBA00022755"/>
    </source>
</evidence>
<dbReference type="Gene3D" id="3.90.650.10">
    <property type="entry name" value="PurM-like C-terminal domain"/>
    <property type="match status" value="2"/>
</dbReference>
<dbReference type="Pfam" id="PF18072">
    <property type="entry name" value="FGAR-AT_linker"/>
    <property type="match status" value="1"/>
</dbReference>
<dbReference type="UniPathway" id="UPA00074">
    <property type="reaction ID" value="UER00128"/>
</dbReference>
<keyword evidence="2 8" id="KW-0436">Ligase</keyword>
<reference evidence="13 14" key="1">
    <citation type="submission" date="2016-11" db="EMBL/GenBank/DDBJ databases">
        <title>Study of marine rhodopsin-containing bacteria.</title>
        <authorList>
            <person name="Yoshizawa S."/>
            <person name="Kumagai Y."/>
            <person name="Kogure K."/>
        </authorList>
    </citation>
    <scope>NUCLEOTIDE SEQUENCE [LARGE SCALE GENOMIC DNA]</scope>
    <source>
        <strain evidence="13 14">SG-29</strain>
    </source>
</reference>
<keyword evidence="1 8" id="KW-0963">Cytoplasm</keyword>
<evidence type="ECO:0000313" key="14">
    <source>
        <dbReference type="Proteomes" id="UP000216446"/>
    </source>
</evidence>
<feature type="binding site" evidence="8">
    <location>
        <position position="103"/>
    </location>
    <ligand>
        <name>Mg(2+)</name>
        <dbReference type="ChEBI" id="CHEBI:18420"/>
        <label>1</label>
    </ligand>
</feature>
<comment type="subunit">
    <text evidence="8">Monomer. Part of the FGAM synthase complex composed of 1 PurL, 1 PurQ and 2 PurS subunits.</text>
</comment>
<keyword evidence="6 8" id="KW-0067">ATP-binding</keyword>
<comment type="pathway">
    <text evidence="8">Purine metabolism; IMP biosynthesis via de novo pathway; 5-amino-1-(5-phospho-D-ribosyl)imidazole from N(2)-formyl-N(1)-(5-phospho-D-ribosyl)glycinamide: step 1/2.</text>
</comment>
<evidence type="ECO:0000256" key="6">
    <source>
        <dbReference type="ARBA" id="ARBA00022840"/>
    </source>
</evidence>
<dbReference type="InParanoid" id="A0A259U0Q9"/>
<protein>
    <recommendedName>
        <fullName evidence="8">Phosphoribosylformylglycinamidine synthase subunit PurL</fullName>
        <shortName evidence="8">FGAM synthase</shortName>
        <ecNumber evidence="8">6.3.5.3</ecNumber>
    </recommendedName>
    <alternativeName>
        <fullName evidence="8">Formylglycinamide ribonucleotide amidotransferase subunit II</fullName>
        <shortName evidence="8">FGAR amidotransferase II</shortName>
        <shortName evidence="8">FGAR-AT II</shortName>
    </alternativeName>
    <alternativeName>
        <fullName evidence="8">Glutamine amidotransferase PurL</fullName>
    </alternativeName>
    <alternativeName>
        <fullName evidence="8">Phosphoribosylformylglycinamidine synthase subunit II</fullName>
    </alternativeName>
</protein>
<dbReference type="PANTHER" id="PTHR43555">
    <property type="entry name" value="PHOSPHORIBOSYLFORMYLGLYCINAMIDINE SYNTHASE SUBUNIT PURL"/>
    <property type="match status" value="1"/>
</dbReference>
<comment type="caution">
    <text evidence="13">The sequence shown here is derived from an EMBL/GenBank/DDBJ whole genome shotgun (WGS) entry which is preliminary data.</text>
</comment>
<feature type="binding site" evidence="8">
    <location>
        <position position="278"/>
    </location>
    <ligand>
        <name>Mg(2+)</name>
        <dbReference type="ChEBI" id="CHEBI:18420"/>
        <label>2</label>
    </ligand>
</feature>
<feature type="binding site" evidence="8">
    <location>
        <position position="127"/>
    </location>
    <ligand>
        <name>Mg(2+)</name>
        <dbReference type="ChEBI" id="CHEBI:18420"/>
        <label>2</label>
    </ligand>
</feature>
<feature type="binding site" evidence="8">
    <location>
        <position position="563"/>
    </location>
    <ligand>
        <name>Mg(2+)</name>
        <dbReference type="ChEBI" id="CHEBI:18420"/>
        <label>1</label>
    </ligand>
</feature>
<evidence type="ECO:0000256" key="1">
    <source>
        <dbReference type="ARBA" id="ARBA00022490"/>
    </source>
</evidence>
<comment type="catalytic activity">
    <reaction evidence="8">
        <text>N(2)-formyl-N(1)-(5-phospho-beta-D-ribosyl)glycinamide + L-glutamine + ATP + H2O = 2-formamido-N(1)-(5-O-phospho-beta-D-ribosyl)acetamidine + L-glutamate + ADP + phosphate + H(+)</text>
        <dbReference type="Rhea" id="RHEA:17129"/>
        <dbReference type="ChEBI" id="CHEBI:15377"/>
        <dbReference type="ChEBI" id="CHEBI:15378"/>
        <dbReference type="ChEBI" id="CHEBI:29985"/>
        <dbReference type="ChEBI" id="CHEBI:30616"/>
        <dbReference type="ChEBI" id="CHEBI:43474"/>
        <dbReference type="ChEBI" id="CHEBI:58359"/>
        <dbReference type="ChEBI" id="CHEBI:147286"/>
        <dbReference type="ChEBI" id="CHEBI:147287"/>
        <dbReference type="ChEBI" id="CHEBI:456216"/>
        <dbReference type="EC" id="6.3.5.3"/>
    </reaction>
</comment>
<feature type="domain" description="PurM-like N-terminal" evidence="10">
    <location>
        <begin position="464"/>
        <end position="587"/>
    </location>
</feature>
<evidence type="ECO:0000259" key="10">
    <source>
        <dbReference type="Pfam" id="PF00586"/>
    </source>
</evidence>
<dbReference type="NCBIfam" id="TIGR01736">
    <property type="entry name" value="FGAM_synth_II"/>
    <property type="match status" value="1"/>
</dbReference>
<dbReference type="OrthoDB" id="9804441at2"/>
<feature type="domain" description="Phosphoribosylformylglycinamidine synthase linker" evidence="12">
    <location>
        <begin position="24"/>
        <end position="62"/>
    </location>
</feature>
<dbReference type="FunFam" id="3.30.1330.10:FF:000004">
    <property type="entry name" value="Phosphoribosylformylglycinamidine synthase subunit PurL"/>
    <property type="match status" value="1"/>
</dbReference>
<feature type="binding site" evidence="8">
    <location>
        <begin position="322"/>
        <end position="324"/>
    </location>
    <ligand>
        <name>substrate</name>
    </ligand>
</feature>
<feature type="domain" description="PurM-like C-terminal" evidence="11">
    <location>
        <begin position="602"/>
        <end position="743"/>
    </location>
</feature>
<evidence type="ECO:0000256" key="9">
    <source>
        <dbReference type="SAM" id="MobiDB-lite"/>
    </source>
</evidence>
<dbReference type="InterPro" id="IPR036676">
    <property type="entry name" value="PurM-like_C_sf"/>
</dbReference>
<keyword evidence="7 8" id="KW-0460">Magnesium</keyword>
<evidence type="ECO:0000259" key="11">
    <source>
        <dbReference type="Pfam" id="PF02769"/>
    </source>
</evidence>
<dbReference type="PIRSF" id="PIRSF001587">
    <property type="entry name" value="FGAM_synthase_II"/>
    <property type="match status" value="1"/>
</dbReference>
<feature type="domain" description="PurM-like C-terminal" evidence="11">
    <location>
        <begin position="212"/>
        <end position="366"/>
    </location>
</feature>
<feature type="binding site" evidence="8">
    <location>
        <position position="61"/>
    </location>
    <ligand>
        <name>ATP</name>
        <dbReference type="ChEBI" id="CHEBI:30616"/>
    </ligand>
</feature>
<sequence length="779" mass="81473">MPTPDAVPQPRPEDPEITPEVVKDHGLTPEEYQMVLDYLGRTPTLTELGIYSVMWSEHCSYKNSIALLKTLPRDGEKLLAAAGDENAGLVDIGDGWAVAFKIESHNHPSAVEPYQGAATGVGGIQRDIFTMGARPIASLNSLRFGSLDNPRVRFLVDGVVRGIGGYGNSFGVPTVGGEVVFDPAYEGNPLVNAMSIGMVKVGETVSATASGVGNPVYIVGSATGRDGIHGATFASEEISEESEAKRPSVQVGDPFTEKLLLEATLDAIKTGAVVGMQDMGAAGITCSSCEMSEKGGVGMTIQLDKTPQRETGMTPYEILLSESQERMLVVVEKGREHEIEAVFDKWDLHAVQIGVITEGDRVRIFWHDDLVADVPAPSLVLGGGAPVYHRERTRPAYLDTTQAFDPATIDDLTPPDRGPGQAPASGDALKALMGSPTIASKRWVFEQYDTHVRTNTVAGPGPTDAAVIRLKGTTGARGGERGLAAKTDCNGRYVYLNPRRGGQIAVAEAARNVVCAGGEPLAVTNCLNFGNPYKPEVYWQFSEAVGGMGDACRAFETPVTGGNVSFYNENPDGAIYPTPTIGMVGLVEDVEADTTTAAFPSGAVLLLVSPASWAHTGGIEASEYLMHLHGLASGDAPHLDLEEEKTVHAATLAAIRAGHVLAAHDVSDGGLAVCLAEGCIHGETGASVETPEASGARLDAVLFGEAQSRIVLAVAPEAVDAVTALATQHGAQATRLGTTGGDRLVIASGGATVVDEAVSDLAHPYTNAIPDAMGEPVVA</sequence>
<dbReference type="GO" id="GO:0005737">
    <property type="term" value="C:cytoplasm"/>
    <property type="evidence" value="ECO:0007669"/>
    <property type="project" value="UniProtKB-SubCell"/>
</dbReference>
<dbReference type="HAMAP" id="MF_00420">
    <property type="entry name" value="PurL_2"/>
    <property type="match status" value="1"/>
</dbReference>
<proteinExistence type="inferred from homology"/>
<accession>A0A259U0Q9</accession>
<dbReference type="NCBIfam" id="NF002290">
    <property type="entry name" value="PRK01213.1"/>
    <property type="match status" value="1"/>
</dbReference>
<feature type="binding site" evidence="8">
    <location>
        <position position="250"/>
    </location>
    <ligand>
        <name>substrate</name>
    </ligand>
</feature>
<comment type="subcellular location">
    <subcellularLocation>
        <location evidence="8">Cytoplasm</location>
    </subcellularLocation>
</comment>
<feature type="region of interest" description="Disordered" evidence="9">
    <location>
        <begin position="406"/>
        <end position="426"/>
    </location>
</feature>
<feature type="binding site" evidence="8">
    <location>
        <position position="101"/>
    </location>
    <ligand>
        <name>ATP</name>
        <dbReference type="ChEBI" id="CHEBI:30616"/>
    </ligand>
</feature>
<feature type="binding site" evidence="8">
    <location>
        <position position="525"/>
    </location>
    <ligand>
        <name>ATP</name>
        <dbReference type="ChEBI" id="CHEBI:30616"/>
    </ligand>
</feature>
<feature type="region of interest" description="Disordered" evidence="9">
    <location>
        <begin position="1"/>
        <end position="20"/>
    </location>
</feature>
<dbReference type="CDD" id="cd02203">
    <property type="entry name" value="PurL_repeat1"/>
    <property type="match status" value="1"/>
</dbReference>
<evidence type="ECO:0000259" key="12">
    <source>
        <dbReference type="Pfam" id="PF18072"/>
    </source>
</evidence>
<evidence type="ECO:0000256" key="7">
    <source>
        <dbReference type="ARBA" id="ARBA00022842"/>
    </source>
</evidence>
<dbReference type="AlphaFoldDB" id="A0A259U0Q9"/>
<dbReference type="GO" id="GO:0004642">
    <property type="term" value="F:phosphoribosylformylglycinamidine synthase activity"/>
    <property type="evidence" value="ECO:0007669"/>
    <property type="project" value="UniProtKB-UniRule"/>
</dbReference>
<dbReference type="InterPro" id="IPR036921">
    <property type="entry name" value="PurM-like_N_sf"/>
</dbReference>
<dbReference type="Gene3D" id="3.30.1330.10">
    <property type="entry name" value="PurM-like, N-terminal domain"/>
    <property type="match status" value="2"/>
</dbReference>
<feature type="domain" description="PurM-like N-terminal" evidence="10">
    <location>
        <begin position="85"/>
        <end position="199"/>
    </location>
</feature>
<name>A0A259U0Q9_9BACT</name>
<keyword evidence="5 8" id="KW-0658">Purine biosynthesis</keyword>
<organism evidence="13 14">
    <name type="scientific">Rubricoccus marinus</name>
    <dbReference type="NCBI Taxonomy" id="716817"/>
    <lineage>
        <taxon>Bacteria</taxon>
        <taxon>Pseudomonadati</taxon>
        <taxon>Rhodothermota</taxon>
        <taxon>Rhodothermia</taxon>
        <taxon>Rhodothermales</taxon>
        <taxon>Rubricoccaceae</taxon>
        <taxon>Rubricoccus</taxon>
    </lineage>
</organism>
<evidence type="ECO:0000256" key="2">
    <source>
        <dbReference type="ARBA" id="ARBA00022598"/>
    </source>
</evidence>
<dbReference type="GO" id="GO:0005524">
    <property type="term" value="F:ATP binding"/>
    <property type="evidence" value="ECO:0007669"/>
    <property type="project" value="UniProtKB-UniRule"/>
</dbReference>
<gene>
    <name evidence="8" type="primary">purL</name>
    <name evidence="13" type="ORF">BSZ36_11350</name>
</gene>
<dbReference type="InterPro" id="IPR010074">
    <property type="entry name" value="PRibForGlyAmidine_synth_PurL"/>
</dbReference>
<evidence type="ECO:0000256" key="3">
    <source>
        <dbReference type="ARBA" id="ARBA00022723"/>
    </source>
</evidence>
<dbReference type="Proteomes" id="UP000216446">
    <property type="component" value="Unassembled WGS sequence"/>
</dbReference>
<feature type="compositionally biased region" description="Pro residues" evidence="9">
    <location>
        <begin position="1"/>
        <end position="10"/>
    </location>
</feature>
<dbReference type="SUPFAM" id="SSF55326">
    <property type="entry name" value="PurM N-terminal domain-like"/>
    <property type="match status" value="2"/>
</dbReference>
<feature type="binding site" evidence="8">
    <location>
        <begin position="104"/>
        <end position="107"/>
    </location>
    <ligand>
        <name>substrate</name>
    </ligand>
</feature>
<dbReference type="PANTHER" id="PTHR43555:SF1">
    <property type="entry name" value="PHOSPHORIBOSYLFORMYLGLYCINAMIDINE SYNTHASE SUBUNIT PURL"/>
    <property type="match status" value="1"/>
</dbReference>
<dbReference type="InterPro" id="IPR016188">
    <property type="entry name" value="PurM-like_N"/>
</dbReference>
<dbReference type="GO" id="GO:0000287">
    <property type="term" value="F:magnesium ion binding"/>
    <property type="evidence" value="ECO:0007669"/>
    <property type="project" value="UniProtKB-UniRule"/>
</dbReference>
<keyword evidence="4 8" id="KW-0547">Nucleotide-binding</keyword>
<feature type="binding site" evidence="8">
    <location>
        <position position="126"/>
    </location>
    <ligand>
        <name>substrate</name>
    </ligand>
</feature>
<dbReference type="Pfam" id="PF00586">
    <property type="entry name" value="AIRS"/>
    <property type="match status" value="2"/>
</dbReference>
<dbReference type="GO" id="GO:0006189">
    <property type="term" value="P:'de novo' IMP biosynthetic process"/>
    <property type="evidence" value="ECO:0007669"/>
    <property type="project" value="UniProtKB-UniRule"/>
</dbReference>
<dbReference type="FunCoup" id="A0A259U0Q9">
    <property type="interactions" value="490"/>
</dbReference>
<feature type="active site" description="Proton acceptor" evidence="8">
    <location>
        <position position="105"/>
    </location>
</feature>
<comment type="similarity">
    <text evidence="8">Belongs to the FGAMS family.</text>
</comment>
<dbReference type="EMBL" id="MQWB01000001">
    <property type="protein sequence ID" value="OZC03526.1"/>
    <property type="molecule type" value="Genomic_DNA"/>
</dbReference>
<dbReference type="SUPFAM" id="SSF56042">
    <property type="entry name" value="PurM C-terminal domain-like"/>
    <property type="match status" value="2"/>
</dbReference>